<dbReference type="InterPro" id="IPR032675">
    <property type="entry name" value="LRR_dom_sf"/>
</dbReference>
<reference evidence="2" key="2">
    <citation type="journal article" date="2023" name="IMA Fungus">
        <title>Comparative genomic study of the Penicillium genus elucidates a diverse pangenome and 15 lateral gene transfer events.</title>
        <authorList>
            <person name="Petersen C."/>
            <person name="Sorensen T."/>
            <person name="Nielsen M.R."/>
            <person name="Sondergaard T.E."/>
            <person name="Sorensen J.L."/>
            <person name="Fitzpatrick D.A."/>
            <person name="Frisvad J.C."/>
            <person name="Nielsen K.L."/>
        </authorList>
    </citation>
    <scope>NUCLEOTIDE SEQUENCE</scope>
    <source>
        <strain evidence="2">IBT 15544</strain>
    </source>
</reference>
<organism evidence="2 3">
    <name type="scientific">Penicillium cinerascens</name>
    <dbReference type="NCBI Taxonomy" id="70096"/>
    <lineage>
        <taxon>Eukaryota</taxon>
        <taxon>Fungi</taxon>
        <taxon>Dikarya</taxon>
        <taxon>Ascomycota</taxon>
        <taxon>Pezizomycotina</taxon>
        <taxon>Eurotiomycetes</taxon>
        <taxon>Eurotiomycetidae</taxon>
        <taxon>Eurotiales</taxon>
        <taxon>Aspergillaceae</taxon>
        <taxon>Penicillium</taxon>
    </lineage>
</organism>
<protein>
    <recommendedName>
        <fullName evidence="1">F-box domain-containing protein</fullName>
    </recommendedName>
</protein>
<evidence type="ECO:0000313" key="2">
    <source>
        <dbReference type="EMBL" id="KAJ5215264.1"/>
    </source>
</evidence>
<dbReference type="SUPFAM" id="SSF81383">
    <property type="entry name" value="F-box domain"/>
    <property type="match status" value="1"/>
</dbReference>
<dbReference type="AlphaFoldDB" id="A0A9W9N8L4"/>
<gene>
    <name evidence="2" type="ORF">N7498_001671</name>
</gene>
<dbReference type="PROSITE" id="PS50181">
    <property type="entry name" value="FBOX"/>
    <property type="match status" value="1"/>
</dbReference>
<proteinExistence type="predicted"/>
<evidence type="ECO:0000259" key="1">
    <source>
        <dbReference type="PROSITE" id="PS50181"/>
    </source>
</evidence>
<dbReference type="EMBL" id="JAPQKR010000005">
    <property type="protein sequence ID" value="KAJ5215264.1"/>
    <property type="molecule type" value="Genomic_DNA"/>
</dbReference>
<name>A0A9W9N8L4_9EURO</name>
<dbReference type="GeneID" id="83176034"/>
<sequence length="645" mass="72767">MESLPVEVFWAIADWLPPQAVRSLSQVSSRLHSLFIPLLYRTVKFRAASEFALNVIDIDTFFHLHRFSQDSCYLQYVRELSIHAPIVLSRFNRCAYFNVFRSSANVNSVSTLGTLGTSNEGKAHEQFLDDISRQLQLVQARLKTNHLRSLQLRWRLGACVPPGFLDSGGYIDRHQKGLHHISLATDGSCPHSGNCLGGLCGLSSLKSLEWEGIQQHVEVDILRSCILRNRAQLVALSIGFIAPVATEDFYQFIFGVTLTDSKPCNGSDYASIQFPSLRTLALSKAFLPRQLRPKEASFFISLQSLILRDCAGQLAFLGSFSRSQIIPRLRHFEFCSDGLLHTHNGNRDVSPLVDFLLSLDNLKHLHLRLSAFSNTSQIQLAIEKHRSTLESFAYHERGLLPIDEEGLFEDIRDKTPEWLYLMPWIIRPYQLTALALCTEPSALRSRLEPMARTSALQILHFRFSGSEKAHRNIQAEIHTHLSKKYQSVSNGTSPIESFQPTYCGTSARNLSIGFDDHLPDSLVEPMDNFGISNRPSASISEAEEFVKFADWAFGPNGLPALQVLAFGDFSFEDRYQNQQFSMHRKCGDRICTGKACRDPFSGNTRDRNFCVGDVMNPPRWDLFQANGFNFLSICPESGLMDSPYE</sequence>
<dbReference type="InterPro" id="IPR036047">
    <property type="entry name" value="F-box-like_dom_sf"/>
</dbReference>
<comment type="caution">
    <text evidence="2">The sequence shown here is derived from an EMBL/GenBank/DDBJ whole genome shotgun (WGS) entry which is preliminary data.</text>
</comment>
<keyword evidence="3" id="KW-1185">Reference proteome</keyword>
<dbReference type="Gene3D" id="3.80.10.10">
    <property type="entry name" value="Ribonuclease Inhibitor"/>
    <property type="match status" value="1"/>
</dbReference>
<reference evidence="2" key="1">
    <citation type="submission" date="2022-12" db="EMBL/GenBank/DDBJ databases">
        <authorList>
            <person name="Petersen C."/>
        </authorList>
    </citation>
    <scope>NUCLEOTIDE SEQUENCE</scope>
    <source>
        <strain evidence="2">IBT 15544</strain>
    </source>
</reference>
<dbReference type="Proteomes" id="UP001150904">
    <property type="component" value="Unassembled WGS sequence"/>
</dbReference>
<evidence type="ECO:0000313" key="3">
    <source>
        <dbReference type="Proteomes" id="UP001150904"/>
    </source>
</evidence>
<dbReference type="SUPFAM" id="SSF52047">
    <property type="entry name" value="RNI-like"/>
    <property type="match status" value="1"/>
</dbReference>
<feature type="domain" description="F-box" evidence="1">
    <location>
        <begin position="1"/>
        <end position="43"/>
    </location>
</feature>
<dbReference type="OrthoDB" id="1720422at2759"/>
<accession>A0A9W9N8L4</accession>
<dbReference type="RefSeq" id="XP_058311077.1">
    <property type="nucleotide sequence ID" value="XM_058448733.1"/>
</dbReference>
<dbReference type="InterPro" id="IPR001810">
    <property type="entry name" value="F-box_dom"/>
</dbReference>
<dbReference type="Pfam" id="PF12937">
    <property type="entry name" value="F-box-like"/>
    <property type="match status" value="1"/>
</dbReference>